<keyword evidence="5 8" id="KW-0698">rRNA processing</keyword>
<evidence type="ECO:0000256" key="8">
    <source>
        <dbReference type="RuleBase" id="RU363084"/>
    </source>
</evidence>
<feature type="region of interest" description="Disordered" evidence="9">
    <location>
        <begin position="43"/>
        <end position="75"/>
    </location>
</feature>
<keyword evidence="6" id="KW-0175">Coiled coil</keyword>
<name>A0ABY8EUP2_MALFU</name>
<dbReference type="Proteomes" id="UP000818624">
    <property type="component" value="Chromosome 3"/>
</dbReference>
<comment type="similarity">
    <text evidence="3 8">Belongs to the CGR1 family.</text>
</comment>
<evidence type="ECO:0000256" key="2">
    <source>
        <dbReference type="ARBA" id="ARBA00004604"/>
    </source>
</evidence>
<evidence type="ECO:0000313" key="10">
    <source>
        <dbReference type="EMBL" id="WFD48684.1"/>
    </source>
</evidence>
<evidence type="ECO:0000256" key="6">
    <source>
        <dbReference type="ARBA" id="ARBA00023054"/>
    </source>
</evidence>
<evidence type="ECO:0000256" key="1">
    <source>
        <dbReference type="ARBA" id="ARBA00004090"/>
    </source>
</evidence>
<reference evidence="10 11" key="1">
    <citation type="journal article" date="2020" name="Elife">
        <title>Loss of centromere function drives karyotype evolution in closely related Malassezia species.</title>
        <authorList>
            <person name="Sankaranarayanan S.R."/>
            <person name="Ianiri G."/>
            <person name="Coelho M.A."/>
            <person name="Reza M.H."/>
            <person name="Thimmappa B.C."/>
            <person name="Ganguly P."/>
            <person name="Vadnala R.N."/>
            <person name="Sun S."/>
            <person name="Siddharthan R."/>
            <person name="Tellgren-Roth C."/>
            <person name="Dawson T.L."/>
            <person name="Heitman J."/>
            <person name="Sanyal K."/>
        </authorList>
    </citation>
    <scope>NUCLEOTIDE SEQUENCE [LARGE SCALE GENOMIC DNA]</scope>
    <source>
        <strain evidence="10">CBS14141</strain>
    </source>
</reference>
<evidence type="ECO:0000313" key="11">
    <source>
        <dbReference type="Proteomes" id="UP000818624"/>
    </source>
</evidence>
<evidence type="ECO:0000256" key="3">
    <source>
        <dbReference type="ARBA" id="ARBA00007869"/>
    </source>
</evidence>
<evidence type="ECO:0000256" key="7">
    <source>
        <dbReference type="ARBA" id="ARBA00023242"/>
    </source>
</evidence>
<gene>
    <name evidence="10" type="ORF">GLX27_003354</name>
</gene>
<evidence type="ECO:0000256" key="4">
    <source>
        <dbReference type="ARBA" id="ARBA00022517"/>
    </source>
</evidence>
<comment type="subcellular location">
    <subcellularLocation>
        <location evidence="2 8">Nucleus</location>
        <location evidence="2 8">Nucleolus</location>
    </subcellularLocation>
</comment>
<evidence type="ECO:0000256" key="9">
    <source>
        <dbReference type="SAM" id="MobiDB-lite"/>
    </source>
</evidence>
<evidence type="ECO:0000256" key="5">
    <source>
        <dbReference type="ARBA" id="ARBA00022552"/>
    </source>
</evidence>
<comment type="function">
    <text evidence="1 8">Involved in nucleolar integrity and required for processing of the pre-rRNA for the 60S ribosome subunit.</text>
</comment>
<proteinExistence type="inferred from homology"/>
<feature type="compositionally biased region" description="Basic residues" evidence="9">
    <location>
        <begin position="99"/>
        <end position="119"/>
    </location>
</feature>
<dbReference type="Pfam" id="PF03879">
    <property type="entry name" value="Cgr1"/>
    <property type="match status" value="1"/>
</dbReference>
<dbReference type="EMBL" id="CP046236">
    <property type="protein sequence ID" value="WFD48684.1"/>
    <property type="molecule type" value="Genomic_DNA"/>
</dbReference>
<feature type="compositionally biased region" description="Basic and acidic residues" evidence="9">
    <location>
        <begin position="46"/>
        <end position="61"/>
    </location>
</feature>
<sequence length="119" mass="13965">MSTSERTSTSTPKTEVPNEKLNISGKVKSKGWEVRQQQRLRQQAIKQREREMAQEKEDEANRKRKVRRERERKAEEKARLEAMAAKVSTETGCADLRQMSRKKALRQARRMGRTKKVSH</sequence>
<feature type="region of interest" description="Disordered" evidence="9">
    <location>
        <begin position="87"/>
        <end position="119"/>
    </location>
</feature>
<keyword evidence="11" id="KW-1185">Reference proteome</keyword>
<protein>
    <recommendedName>
        <fullName evidence="8">rRNA-processing protein</fullName>
    </recommendedName>
</protein>
<keyword evidence="7 8" id="KW-0539">Nucleus</keyword>
<keyword evidence="4 8" id="KW-0690">Ribosome biogenesis</keyword>
<dbReference type="InterPro" id="IPR005579">
    <property type="entry name" value="Cgr1-like"/>
</dbReference>
<accession>A0ABY8EUP2</accession>
<organism evidence="10 11">
    <name type="scientific">Malassezia furfur</name>
    <name type="common">Pityriasis versicolor infection agent</name>
    <name type="synonym">Pityrosporum furfur</name>
    <dbReference type="NCBI Taxonomy" id="55194"/>
    <lineage>
        <taxon>Eukaryota</taxon>
        <taxon>Fungi</taxon>
        <taxon>Dikarya</taxon>
        <taxon>Basidiomycota</taxon>
        <taxon>Ustilaginomycotina</taxon>
        <taxon>Malasseziomycetes</taxon>
        <taxon>Malasseziales</taxon>
        <taxon>Malasseziaceae</taxon>
        <taxon>Malassezia</taxon>
    </lineage>
</organism>